<name>A0A0F9T954_9ZZZZ</name>
<evidence type="ECO:0000313" key="1">
    <source>
        <dbReference type="EMBL" id="KKN38013.1"/>
    </source>
</evidence>
<dbReference type="AlphaFoldDB" id="A0A0F9T954"/>
<reference evidence="1" key="1">
    <citation type="journal article" date="2015" name="Nature">
        <title>Complex archaea that bridge the gap between prokaryotes and eukaryotes.</title>
        <authorList>
            <person name="Spang A."/>
            <person name="Saw J.H."/>
            <person name="Jorgensen S.L."/>
            <person name="Zaremba-Niedzwiedzka K."/>
            <person name="Martijn J."/>
            <person name="Lind A.E."/>
            <person name="van Eijk R."/>
            <person name="Schleper C."/>
            <person name="Guy L."/>
            <person name="Ettema T.J."/>
        </authorList>
    </citation>
    <scope>NUCLEOTIDE SEQUENCE</scope>
</reference>
<dbReference type="EMBL" id="LAZR01001857">
    <property type="protein sequence ID" value="KKN38013.1"/>
    <property type="molecule type" value="Genomic_DNA"/>
</dbReference>
<accession>A0A0F9T954</accession>
<proteinExistence type="predicted"/>
<comment type="caution">
    <text evidence="1">The sequence shown here is derived from an EMBL/GenBank/DDBJ whole genome shotgun (WGS) entry which is preliminary data.</text>
</comment>
<organism evidence="1">
    <name type="scientific">marine sediment metagenome</name>
    <dbReference type="NCBI Taxonomy" id="412755"/>
    <lineage>
        <taxon>unclassified sequences</taxon>
        <taxon>metagenomes</taxon>
        <taxon>ecological metagenomes</taxon>
    </lineage>
</organism>
<sequence length="67" mass="7490">MWCCKCDNDVMNCTCGDMTERMRKPTGPGGHVVARWCAKCDNHYAACKCAEPEWRLRSEGKLGPLPA</sequence>
<protein>
    <submittedName>
        <fullName evidence="1">Uncharacterized protein</fullName>
    </submittedName>
</protein>
<gene>
    <name evidence="1" type="ORF">LCGC14_0757780</name>
</gene>